<proteinExistence type="predicted"/>
<dbReference type="PANTHER" id="PTHR47237">
    <property type="entry name" value="SLL0310 PROTEIN"/>
    <property type="match status" value="1"/>
</dbReference>
<dbReference type="AlphaFoldDB" id="A0A5C8PSI0"/>
<dbReference type="Pfam" id="PF18014">
    <property type="entry name" value="Acetyltransf_18"/>
    <property type="match status" value="1"/>
</dbReference>
<dbReference type="CDD" id="cd04301">
    <property type="entry name" value="NAT_SF"/>
    <property type="match status" value="1"/>
</dbReference>
<dbReference type="InterPro" id="IPR016181">
    <property type="entry name" value="Acyl_CoA_acyltransferase"/>
</dbReference>
<feature type="domain" description="N-acetyltransferase" evidence="1">
    <location>
        <begin position="4"/>
        <end position="149"/>
    </location>
</feature>
<dbReference type="PROSITE" id="PS51186">
    <property type="entry name" value="GNAT"/>
    <property type="match status" value="2"/>
</dbReference>
<dbReference type="Gene3D" id="3.40.630.30">
    <property type="match status" value="1"/>
</dbReference>
<dbReference type="SUPFAM" id="SSF55729">
    <property type="entry name" value="Acyl-CoA N-acyltransferases (Nat)"/>
    <property type="match status" value="1"/>
</dbReference>
<dbReference type="EMBL" id="VDUZ01000005">
    <property type="protein sequence ID" value="TXL79489.1"/>
    <property type="molecule type" value="Genomic_DNA"/>
</dbReference>
<evidence type="ECO:0000313" key="2">
    <source>
        <dbReference type="EMBL" id="TXL79489.1"/>
    </source>
</evidence>
<reference evidence="2 3" key="1">
    <citation type="submission" date="2019-06" db="EMBL/GenBank/DDBJ databases">
        <title>New taxonomy in bacterial strain CC-CFT640, isolated from vineyard.</title>
        <authorList>
            <person name="Lin S.-Y."/>
            <person name="Tsai C.-F."/>
            <person name="Young C.-C."/>
        </authorList>
    </citation>
    <scope>NUCLEOTIDE SEQUENCE [LARGE SCALE GENOMIC DNA]</scope>
    <source>
        <strain evidence="2 3">CC-CFT640</strain>
    </source>
</reference>
<dbReference type="GO" id="GO:0016747">
    <property type="term" value="F:acyltransferase activity, transferring groups other than amino-acyl groups"/>
    <property type="evidence" value="ECO:0007669"/>
    <property type="project" value="InterPro"/>
</dbReference>
<feature type="domain" description="N-acetyltransferase" evidence="1">
    <location>
        <begin position="142"/>
        <end position="284"/>
    </location>
</feature>
<dbReference type="InterPro" id="IPR052729">
    <property type="entry name" value="Acyl/Acetyltrans_Enzymes"/>
</dbReference>
<dbReference type="InterPro" id="IPR041496">
    <property type="entry name" value="YitH/HolE_GNAT"/>
</dbReference>
<evidence type="ECO:0000313" key="3">
    <source>
        <dbReference type="Proteomes" id="UP000321638"/>
    </source>
</evidence>
<keyword evidence="2" id="KW-0808">Transferase</keyword>
<evidence type="ECO:0000259" key="1">
    <source>
        <dbReference type="PROSITE" id="PS51186"/>
    </source>
</evidence>
<protein>
    <submittedName>
        <fullName evidence="2">GNAT family N-acetyltransferase</fullName>
    </submittedName>
</protein>
<dbReference type="Gene3D" id="3.40.630.90">
    <property type="match status" value="1"/>
</dbReference>
<comment type="caution">
    <text evidence="2">The sequence shown here is derived from an EMBL/GenBank/DDBJ whole genome shotgun (WGS) entry which is preliminary data.</text>
</comment>
<dbReference type="RefSeq" id="WP_147845996.1">
    <property type="nucleotide sequence ID" value="NZ_VDUZ01000005.1"/>
</dbReference>
<accession>A0A5C8PSI0</accession>
<dbReference type="OrthoDB" id="8453373at2"/>
<dbReference type="Proteomes" id="UP000321638">
    <property type="component" value="Unassembled WGS sequence"/>
</dbReference>
<keyword evidence="3" id="KW-1185">Reference proteome</keyword>
<name>A0A5C8PSI0_9HYPH</name>
<dbReference type="InterPro" id="IPR000182">
    <property type="entry name" value="GNAT_dom"/>
</dbReference>
<dbReference type="Pfam" id="PF00583">
    <property type="entry name" value="Acetyltransf_1"/>
    <property type="match status" value="1"/>
</dbReference>
<gene>
    <name evidence="2" type="ORF">FHP25_05965</name>
</gene>
<sequence>MTPLIERDLRPQDAEAAWTLSIEAGWNQNVADWRFMLTHGKALGVVDDTGTWVASALALPLGARLSWLSMVLVTQAQRRRGLGTALLKRCLAHVEARGAAAGLDATELGRPVYLPLGFRDLYRIPRWHIDRAGDPVPPPADVLLRPMLEADLVRVSTFDVARSAMERGYILAHLRTRRPDLAWIAERDGRVAGYAVGREGRAATSIGPIVADEEGIGLALASRALAAAPGPFLMDVPDTHDEVARWLRAAGATSPRAFVRMLRGALPGLERDRHIIALAGAELA</sequence>
<dbReference type="PANTHER" id="PTHR47237:SF2">
    <property type="entry name" value="BLL4206 PROTEIN"/>
    <property type="match status" value="1"/>
</dbReference>
<organism evidence="2 3">
    <name type="scientific">Vineibacter terrae</name>
    <dbReference type="NCBI Taxonomy" id="2586908"/>
    <lineage>
        <taxon>Bacteria</taxon>
        <taxon>Pseudomonadati</taxon>
        <taxon>Pseudomonadota</taxon>
        <taxon>Alphaproteobacteria</taxon>
        <taxon>Hyphomicrobiales</taxon>
        <taxon>Vineibacter</taxon>
    </lineage>
</organism>